<dbReference type="EMBL" id="JAGPYM010000016">
    <property type="protein sequence ID" value="KAH6886305.1"/>
    <property type="molecule type" value="Genomic_DNA"/>
</dbReference>
<comment type="caution">
    <text evidence="6">The sequence shown here is derived from an EMBL/GenBank/DDBJ whole genome shotgun (WGS) entry which is preliminary data.</text>
</comment>
<reference evidence="6 7" key="1">
    <citation type="journal article" date="2021" name="Nat. Commun.">
        <title>Genetic determinants of endophytism in the Arabidopsis root mycobiome.</title>
        <authorList>
            <person name="Mesny F."/>
            <person name="Miyauchi S."/>
            <person name="Thiergart T."/>
            <person name="Pickel B."/>
            <person name="Atanasova L."/>
            <person name="Karlsson M."/>
            <person name="Huettel B."/>
            <person name="Barry K.W."/>
            <person name="Haridas S."/>
            <person name="Chen C."/>
            <person name="Bauer D."/>
            <person name="Andreopoulos W."/>
            <person name="Pangilinan J."/>
            <person name="LaButti K."/>
            <person name="Riley R."/>
            <person name="Lipzen A."/>
            <person name="Clum A."/>
            <person name="Drula E."/>
            <person name="Henrissat B."/>
            <person name="Kohler A."/>
            <person name="Grigoriev I.V."/>
            <person name="Martin F.M."/>
            <person name="Hacquard S."/>
        </authorList>
    </citation>
    <scope>NUCLEOTIDE SEQUENCE [LARGE SCALE GENOMIC DNA]</scope>
    <source>
        <strain evidence="6 7">MPI-CAGE-CH-0241</strain>
    </source>
</reference>
<dbReference type="GO" id="GO:0004553">
    <property type="term" value="F:hydrolase activity, hydrolyzing O-glycosyl compounds"/>
    <property type="evidence" value="ECO:0007669"/>
    <property type="project" value="InterPro"/>
</dbReference>
<dbReference type="PANTHER" id="PTHR22925:SF39">
    <property type="entry name" value="PUTATIVE (AFU_ORTHOLOGUE AFUA_5G14190)-RELATED"/>
    <property type="match status" value="1"/>
</dbReference>
<dbReference type="Gene3D" id="2.115.10.20">
    <property type="entry name" value="Glycosyl hydrolase domain, family 43"/>
    <property type="match status" value="1"/>
</dbReference>
<dbReference type="InterPro" id="IPR006710">
    <property type="entry name" value="Glyco_hydro_43"/>
</dbReference>
<protein>
    <submittedName>
        <fullName evidence="6">Glycosyl hydrolase</fullName>
    </submittedName>
</protein>
<evidence type="ECO:0000256" key="2">
    <source>
        <dbReference type="ARBA" id="ARBA00022801"/>
    </source>
</evidence>
<evidence type="ECO:0000256" key="1">
    <source>
        <dbReference type="ARBA" id="ARBA00009865"/>
    </source>
</evidence>
<name>A0A9P8W2N0_9HYPO</name>
<evidence type="ECO:0000256" key="3">
    <source>
        <dbReference type="ARBA" id="ARBA00023295"/>
    </source>
</evidence>
<evidence type="ECO:0000313" key="6">
    <source>
        <dbReference type="EMBL" id="KAH6886305.1"/>
    </source>
</evidence>
<sequence length="492" mass="55608">MVALQRSLLFLLSACASAKWIVPGARWRDTDGEIFNAHAGGLCLDQKTGKFYWFGEYKPQEQVEGAGISVYSSDDLATWTSHGIALEPIEGHEYISPDNVIQRPKVLYSEETGKYHMWWHADDSTYSKLLQGFATSDDIAGPYKFQGVISPLGNWSQDFGAFTDYKDGKSYALYSNGDSVQGRDVYISRFNDNLTDVEEAVFRFNKYDFEAPTIIQTEKSYFALLSHKTGYRPNNVVAMRADSLSGPWSQPFFVSPAYTRTFSTQSGFSWRIKGTKKTTHLYMGDQWDLLSLWESRNVWLPTEIDEKEGSIKVVWHDIYDLNVKTGEWKAVDGKTYYSKNAKTKGNAYLQEATFGSYNVIATNIYGNDSTVTFEVQGQGQDQWVSFYHQNIDDMGFGDQPMGAPDRINGTWQIRRISSVVVNGDTETVHTLYQKDTHKGIILSTPLLLPLKKGKNTITVGGLYNGKDYKGADLDRIVVYPPEKKSKRSLFGF</sequence>
<dbReference type="Pfam" id="PF04616">
    <property type="entry name" value="Glyco_hydro_43"/>
    <property type="match status" value="1"/>
</dbReference>
<evidence type="ECO:0000256" key="5">
    <source>
        <dbReference type="SAM" id="SignalP"/>
    </source>
</evidence>
<keyword evidence="2 4" id="KW-0378">Hydrolase</keyword>
<proteinExistence type="inferred from homology"/>
<keyword evidence="7" id="KW-1185">Reference proteome</keyword>
<evidence type="ECO:0000256" key="4">
    <source>
        <dbReference type="RuleBase" id="RU361187"/>
    </source>
</evidence>
<comment type="similarity">
    <text evidence="1 4">Belongs to the glycosyl hydrolase 43 family.</text>
</comment>
<gene>
    <name evidence="6" type="ORF">B0T10DRAFT_408310</name>
</gene>
<organism evidence="6 7">
    <name type="scientific">Thelonectria olida</name>
    <dbReference type="NCBI Taxonomy" id="1576542"/>
    <lineage>
        <taxon>Eukaryota</taxon>
        <taxon>Fungi</taxon>
        <taxon>Dikarya</taxon>
        <taxon>Ascomycota</taxon>
        <taxon>Pezizomycotina</taxon>
        <taxon>Sordariomycetes</taxon>
        <taxon>Hypocreomycetidae</taxon>
        <taxon>Hypocreales</taxon>
        <taxon>Nectriaceae</taxon>
        <taxon>Thelonectria</taxon>
    </lineage>
</organism>
<dbReference type="InterPro" id="IPR023296">
    <property type="entry name" value="Glyco_hydro_beta-prop_sf"/>
</dbReference>
<dbReference type="OrthoDB" id="3426327at2759"/>
<dbReference type="Proteomes" id="UP000777438">
    <property type="component" value="Unassembled WGS sequence"/>
</dbReference>
<feature type="signal peptide" evidence="5">
    <location>
        <begin position="1"/>
        <end position="18"/>
    </location>
</feature>
<dbReference type="PANTHER" id="PTHR22925">
    <property type="entry name" value="GLYCOSYL HYDROLASE 43 FAMILY MEMBER"/>
    <property type="match status" value="1"/>
</dbReference>
<keyword evidence="3 4" id="KW-0326">Glycosidase</keyword>
<feature type="chain" id="PRO_5040457071" evidence="5">
    <location>
        <begin position="19"/>
        <end position="492"/>
    </location>
</feature>
<dbReference type="SUPFAM" id="SSF75005">
    <property type="entry name" value="Arabinanase/levansucrase/invertase"/>
    <property type="match status" value="1"/>
</dbReference>
<keyword evidence="5" id="KW-0732">Signal</keyword>
<dbReference type="GO" id="GO:0005975">
    <property type="term" value="P:carbohydrate metabolic process"/>
    <property type="evidence" value="ECO:0007669"/>
    <property type="project" value="InterPro"/>
</dbReference>
<dbReference type="AlphaFoldDB" id="A0A9P8W2N0"/>
<evidence type="ECO:0000313" key="7">
    <source>
        <dbReference type="Proteomes" id="UP000777438"/>
    </source>
</evidence>
<dbReference type="CDD" id="cd18821">
    <property type="entry name" value="GH43_Pc3Gal43A-like"/>
    <property type="match status" value="1"/>
</dbReference>
<accession>A0A9P8W2N0</accession>